<dbReference type="InterPro" id="IPR042268">
    <property type="entry name" value="BamC_C"/>
</dbReference>
<keyword evidence="3" id="KW-1185">Reference proteome</keyword>
<reference evidence="3" key="1">
    <citation type="submission" date="2017-05" db="EMBL/GenBank/DDBJ databases">
        <authorList>
            <person name="Sharma S."/>
            <person name="Sidhu C."/>
            <person name="Pinnaka A.K."/>
        </authorList>
    </citation>
    <scope>NUCLEOTIDE SEQUENCE [LARGE SCALE GENOMIC DNA]</scope>
    <source>
        <strain evidence="3">AK93</strain>
    </source>
</reference>
<evidence type="ECO:0000256" key="1">
    <source>
        <dbReference type="SAM" id="MobiDB-lite"/>
    </source>
</evidence>
<name>A0A3E0WGP7_9GAMM</name>
<dbReference type="InterPro" id="IPR010653">
    <property type="entry name" value="NlpB/DapX"/>
</dbReference>
<sequence length="188" mass="21070">MAILGISLASGCGVFRGDPDPAQERAERLQQPPVLAPERDAAERPGLAQPESMPPENGLAAEQETRSKLADGPGEAPMLVIEEGFFEAWRQVGTALDRAGFTVEDRDRSAGAYYIRYDVRAEEGQRERGFFSFLAFWRSEEPDSLRPYVVNLSRDGRRTQVFVSDEDGEYAEPEISERILVLLQEHLR</sequence>
<evidence type="ECO:0008006" key="4">
    <source>
        <dbReference type="Google" id="ProtNLM"/>
    </source>
</evidence>
<evidence type="ECO:0000313" key="2">
    <source>
        <dbReference type="EMBL" id="RFA32064.1"/>
    </source>
</evidence>
<dbReference type="AlphaFoldDB" id="A0A3E0WGP7"/>
<dbReference type="EMBL" id="NFZW01000035">
    <property type="protein sequence ID" value="RFA32064.1"/>
    <property type="molecule type" value="Genomic_DNA"/>
</dbReference>
<gene>
    <name evidence="2" type="ORF">CAL65_20730</name>
</gene>
<protein>
    <recommendedName>
        <fullName evidence="4">Outer membrane protein assembly factor BamC</fullName>
    </recommendedName>
</protein>
<feature type="compositionally biased region" description="Basic and acidic residues" evidence="1">
    <location>
        <begin position="17"/>
        <end position="28"/>
    </location>
</feature>
<dbReference type="Proteomes" id="UP000256763">
    <property type="component" value="Unassembled WGS sequence"/>
</dbReference>
<evidence type="ECO:0000313" key="3">
    <source>
        <dbReference type="Proteomes" id="UP000256763"/>
    </source>
</evidence>
<feature type="region of interest" description="Disordered" evidence="1">
    <location>
        <begin position="11"/>
        <end position="74"/>
    </location>
</feature>
<dbReference type="Gene3D" id="3.30.310.170">
    <property type="entry name" value="Outer membrane protein assembly factor BamC"/>
    <property type="match status" value="1"/>
</dbReference>
<comment type="caution">
    <text evidence="2">The sequence shown here is derived from an EMBL/GenBank/DDBJ whole genome shotgun (WGS) entry which is preliminary data.</text>
</comment>
<proteinExistence type="predicted"/>
<organism evidence="2 3">
    <name type="scientific">Alkalilimnicola ehrlichii</name>
    <dbReference type="NCBI Taxonomy" id="351052"/>
    <lineage>
        <taxon>Bacteria</taxon>
        <taxon>Pseudomonadati</taxon>
        <taxon>Pseudomonadota</taxon>
        <taxon>Gammaproteobacteria</taxon>
        <taxon>Chromatiales</taxon>
        <taxon>Ectothiorhodospiraceae</taxon>
        <taxon>Alkalilimnicola</taxon>
    </lineage>
</organism>
<dbReference type="Pfam" id="PF06804">
    <property type="entry name" value="Lipoprotein_18"/>
    <property type="match status" value="1"/>
</dbReference>
<accession>A0A3E0WGP7</accession>